<dbReference type="PROSITE" id="PS51910">
    <property type="entry name" value="GH18_2"/>
    <property type="match status" value="1"/>
</dbReference>
<dbReference type="AlphaFoldDB" id="A0AAU7PPL9"/>
<dbReference type="GO" id="GO:0008061">
    <property type="term" value="F:chitin binding"/>
    <property type="evidence" value="ECO:0007669"/>
    <property type="project" value="InterPro"/>
</dbReference>
<keyword evidence="4" id="KW-0119">Carbohydrate metabolism</keyword>
<evidence type="ECO:0000256" key="2">
    <source>
        <dbReference type="ARBA" id="ARBA00012729"/>
    </source>
</evidence>
<name>A0AAU7PPL9_9FIRM</name>
<evidence type="ECO:0000256" key="4">
    <source>
        <dbReference type="ARBA" id="ARBA00023024"/>
    </source>
</evidence>
<protein>
    <recommendedName>
        <fullName evidence="2">chitinase</fullName>
        <ecNumber evidence="2">3.2.1.14</ecNumber>
    </recommendedName>
</protein>
<dbReference type="GO" id="GO:0006032">
    <property type="term" value="P:chitin catabolic process"/>
    <property type="evidence" value="ECO:0007669"/>
    <property type="project" value="UniProtKB-KW"/>
</dbReference>
<dbReference type="PANTHER" id="PTHR11177:SF317">
    <property type="entry name" value="CHITINASE 12-RELATED"/>
    <property type="match status" value="1"/>
</dbReference>
<proteinExistence type="inferred from homology"/>
<dbReference type="PANTHER" id="PTHR11177">
    <property type="entry name" value="CHITINASE"/>
    <property type="match status" value="1"/>
</dbReference>
<dbReference type="InterPro" id="IPR050314">
    <property type="entry name" value="Glycosyl_Hydrlase_18"/>
</dbReference>
<gene>
    <name evidence="9" type="ORF">ABFV83_00605</name>
</gene>
<sequence>MNKSTMKKIFLSASVFMLIILGWVFSWVAFAEKPDRISKESSQSAATATLADTQVALSQKAIADNPETAAFLAAETSAPPAAESSDLPAVKSSDLLAAKSSDLPAAEPSASPTAEPAPLQTGKLVGYYAAWAAYYNYYPNQIDAGKLTHINYAFANIGSDLKLTLGYPDVDPSNIKLLNSLKQTNPDLKTLISVGGWNWSGKFSDVALTEETRASFADSCVDFIKKYGFDGVDLDWEYPVSGGLETNARRREDKHNFTLLLKKIREKLDAQGAADNKHYLLTIAGGADNSYINNVELSKLAQYLDYANVMTYDLHGFWDSNTDLLAPLYDNSDPSPQYKASVDKAVTAWLGASFPAEKMVMGIPFYGYLYSSVNNSNNGLYQSFGGSNSIGYQAIKDNYLNKPGYTSHFHSQSKVPWLFNGTIFISYEDPKSIGYKTDYIKSKKLGGAMVWELSQDPEGELLRALYQGLKQ</sequence>
<organism evidence="9">
    <name type="scientific">Lacrimispora sp. BS-2</name>
    <dbReference type="NCBI Taxonomy" id="3151850"/>
    <lineage>
        <taxon>Bacteria</taxon>
        <taxon>Bacillati</taxon>
        <taxon>Bacillota</taxon>
        <taxon>Clostridia</taxon>
        <taxon>Lachnospirales</taxon>
        <taxon>Lachnospiraceae</taxon>
        <taxon>Lacrimispora</taxon>
    </lineage>
</organism>
<evidence type="ECO:0000256" key="3">
    <source>
        <dbReference type="ARBA" id="ARBA00022801"/>
    </source>
</evidence>
<evidence type="ECO:0000256" key="7">
    <source>
        <dbReference type="RuleBase" id="RU004453"/>
    </source>
</evidence>
<accession>A0AAU7PPL9</accession>
<keyword evidence="4" id="KW-0146">Chitin degradation</keyword>
<reference evidence="9" key="1">
    <citation type="submission" date="2024-06" db="EMBL/GenBank/DDBJ databases">
        <title>Lacrimispora cavernae sp. nov., a novel anaerobe isolated from bat guano pile inside a cave.</title>
        <authorList>
            <person name="Miller S.L."/>
            <person name="Lu N."/>
            <person name="King J."/>
            <person name="Sankaranarayanan K."/>
            <person name="Lawson P.A."/>
        </authorList>
    </citation>
    <scope>NUCLEOTIDE SEQUENCE</scope>
    <source>
        <strain evidence="9">BS-2</strain>
    </source>
</reference>
<dbReference type="PROSITE" id="PS01095">
    <property type="entry name" value="GH18_1"/>
    <property type="match status" value="1"/>
</dbReference>
<dbReference type="SUPFAM" id="SSF54556">
    <property type="entry name" value="Chitinase insertion domain"/>
    <property type="match status" value="1"/>
</dbReference>
<dbReference type="Gene3D" id="3.20.20.80">
    <property type="entry name" value="Glycosidases"/>
    <property type="match status" value="1"/>
</dbReference>
<dbReference type="Pfam" id="PF00704">
    <property type="entry name" value="Glyco_hydro_18"/>
    <property type="match status" value="1"/>
</dbReference>
<dbReference type="SUPFAM" id="SSF51445">
    <property type="entry name" value="(Trans)glycosidases"/>
    <property type="match status" value="1"/>
</dbReference>
<evidence type="ECO:0000256" key="6">
    <source>
        <dbReference type="RuleBase" id="RU000489"/>
    </source>
</evidence>
<dbReference type="SMART" id="SM00636">
    <property type="entry name" value="Glyco_18"/>
    <property type="match status" value="1"/>
</dbReference>
<dbReference type="InterPro" id="IPR001223">
    <property type="entry name" value="Glyco_hydro18_cat"/>
</dbReference>
<dbReference type="CDD" id="cd06548">
    <property type="entry name" value="GH18_chitinase"/>
    <property type="match status" value="1"/>
</dbReference>
<dbReference type="RefSeq" id="WP_349946903.1">
    <property type="nucleotide sequence ID" value="NZ_CP157940.1"/>
</dbReference>
<dbReference type="Gene3D" id="3.10.50.10">
    <property type="match status" value="1"/>
</dbReference>
<keyword evidence="4" id="KW-0624">Polysaccharide degradation</keyword>
<evidence type="ECO:0000256" key="1">
    <source>
        <dbReference type="ARBA" id="ARBA00000822"/>
    </source>
</evidence>
<evidence type="ECO:0000256" key="5">
    <source>
        <dbReference type="ARBA" id="ARBA00023295"/>
    </source>
</evidence>
<dbReference type="GO" id="GO:0005975">
    <property type="term" value="P:carbohydrate metabolic process"/>
    <property type="evidence" value="ECO:0007669"/>
    <property type="project" value="InterPro"/>
</dbReference>
<feature type="domain" description="GH18" evidence="8">
    <location>
        <begin position="122"/>
        <end position="471"/>
    </location>
</feature>
<evidence type="ECO:0000313" key="9">
    <source>
        <dbReference type="EMBL" id="XBS54320.1"/>
    </source>
</evidence>
<comment type="similarity">
    <text evidence="7">Belongs to the glycosyl hydrolase 18 family.</text>
</comment>
<dbReference type="InterPro" id="IPR017853">
    <property type="entry name" value="GH"/>
</dbReference>
<dbReference type="InterPro" id="IPR011583">
    <property type="entry name" value="Chitinase_II/V-like_cat"/>
</dbReference>
<comment type="catalytic activity">
    <reaction evidence="1">
        <text>Random endo-hydrolysis of N-acetyl-beta-D-glucosaminide (1-&gt;4)-beta-linkages in chitin and chitodextrins.</text>
        <dbReference type="EC" id="3.2.1.14"/>
    </reaction>
</comment>
<dbReference type="EMBL" id="CP157940">
    <property type="protein sequence ID" value="XBS54320.1"/>
    <property type="molecule type" value="Genomic_DNA"/>
</dbReference>
<dbReference type="InterPro" id="IPR029070">
    <property type="entry name" value="Chitinase_insertion_sf"/>
</dbReference>
<keyword evidence="3 6" id="KW-0378">Hydrolase</keyword>
<keyword evidence="5 6" id="KW-0326">Glycosidase</keyword>
<evidence type="ECO:0000259" key="8">
    <source>
        <dbReference type="PROSITE" id="PS51910"/>
    </source>
</evidence>
<dbReference type="GO" id="GO:0008843">
    <property type="term" value="F:endochitinase activity"/>
    <property type="evidence" value="ECO:0007669"/>
    <property type="project" value="UniProtKB-EC"/>
</dbReference>
<dbReference type="EC" id="3.2.1.14" evidence="2"/>
<dbReference type="InterPro" id="IPR001579">
    <property type="entry name" value="Glyco_hydro_18_chit_AS"/>
</dbReference>